<organism evidence="7 8">
    <name type="scientific">Streptomyces evansiae</name>
    <dbReference type="NCBI Taxonomy" id="3075535"/>
    <lineage>
        <taxon>Bacteria</taxon>
        <taxon>Bacillati</taxon>
        <taxon>Actinomycetota</taxon>
        <taxon>Actinomycetes</taxon>
        <taxon>Kitasatosporales</taxon>
        <taxon>Streptomycetaceae</taxon>
        <taxon>Streptomyces</taxon>
    </lineage>
</organism>
<proteinExistence type="predicted"/>
<dbReference type="PANTHER" id="PTHR21240:SF29">
    <property type="entry name" value="AMIDOHYDROLASE-RELATED DOMAIN-CONTAINING PROTEIN"/>
    <property type="match status" value="1"/>
</dbReference>
<evidence type="ECO:0000256" key="3">
    <source>
        <dbReference type="ARBA" id="ARBA00023239"/>
    </source>
</evidence>
<dbReference type="Gene3D" id="3.20.20.140">
    <property type="entry name" value="Metal-dependent hydrolases"/>
    <property type="match status" value="1"/>
</dbReference>
<comment type="caution">
    <text evidence="7">The sequence shown here is derived from an EMBL/GenBank/DDBJ whole genome shotgun (WGS) entry which is preliminary data.</text>
</comment>
<dbReference type="EMBL" id="JAVRET010000139">
    <property type="protein sequence ID" value="MDT0413453.1"/>
    <property type="molecule type" value="Genomic_DNA"/>
</dbReference>
<keyword evidence="3" id="KW-0456">Lyase</keyword>
<dbReference type="SUPFAM" id="SSF51556">
    <property type="entry name" value="Metallo-dependent hydrolases"/>
    <property type="match status" value="1"/>
</dbReference>
<protein>
    <recommendedName>
        <fullName evidence="5">6-methylsalicylate decarboxylase</fullName>
        <ecNumber evidence="5">4.1.1.52</ecNumber>
    </recommendedName>
</protein>
<dbReference type="InterPro" id="IPR006680">
    <property type="entry name" value="Amidohydro-rel"/>
</dbReference>
<evidence type="ECO:0000313" key="7">
    <source>
        <dbReference type="EMBL" id="MDT0413453.1"/>
    </source>
</evidence>
<dbReference type="InterPro" id="IPR032466">
    <property type="entry name" value="Metal_Hydrolase"/>
</dbReference>
<reference evidence="8" key="1">
    <citation type="submission" date="2023-07" db="EMBL/GenBank/DDBJ databases">
        <title>30 novel species of actinomycetes from the DSMZ collection.</title>
        <authorList>
            <person name="Nouioui I."/>
        </authorList>
    </citation>
    <scope>NUCLEOTIDE SEQUENCE [LARGE SCALE GENOMIC DNA]</scope>
    <source>
        <strain evidence="8">DSM 41979</strain>
    </source>
</reference>
<keyword evidence="1" id="KW-0479">Metal-binding</keyword>
<comment type="catalytic activity">
    <reaction evidence="4">
        <text>6-methylsalicylate + H(+) = 3-methylphenol + CO2</text>
        <dbReference type="Rhea" id="RHEA:23112"/>
        <dbReference type="ChEBI" id="CHEBI:15378"/>
        <dbReference type="ChEBI" id="CHEBI:16526"/>
        <dbReference type="ChEBI" id="CHEBI:17231"/>
        <dbReference type="ChEBI" id="CHEBI:36658"/>
        <dbReference type="EC" id="4.1.1.52"/>
    </reaction>
    <physiologicalReaction direction="left-to-right" evidence="4">
        <dbReference type="Rhea" id="RHEA:23113"/>
    </physiologicalReaction>
</comment>
<evidence type="ECO:0000256" key="4">
    <source>
        <dbReference type="ARBA" id="ARBA00036832"/>
    </source>
</evidence>
<dbReference type="EC" id="4.1.1.52" evidence="5"/>
<dbReference type="Proteomes" id="UP001183610">
    <property type="component" value="Unassembled WGS sequence"/>
</dbReference>
<dbReference type="Pfam" id="PF04909">
    <property type="entry name" value="Amidohydro_2"/>
    <property type="match status" value="1"/>
</dbReference>
<name>A0ABU2R9S1_9ACTN</name>
<dbReference type="PANTHER" id="PTHR21240">
    <property type="entry name" value="2-AMINO-3-CARBOXYLMUCONATE-6-SEMIALDEHYDE DECARBOXYLASE"/>
    <property type="match status" value="1"/>
</dbReference>
<keyword evidence="2" id="KW-0862">Zinc</keyword>
<keyword evidence="8" id="KW-1185">Reference proteome</keyword>
<sequence>MSATKRTEGAGTEPVPPLPGVLDVHAHYVTPALRAALEAAGHGRPDGMPAIPDWSPEEALALMDRTGVAAALLSVSSPGVHFGDDAAARALARRVNEEGAALVAAHPGRFGLLASLPLPDLAGAREEARYALDALGADGIALQTQYGGRHIGDAAFEPLLGDLSARGAVVVLHPTSPACFEAVADGFPRPMLEFPFETARAVAGLVLGGALDRHPGIRFVVPHAGGALPVLADRIAAFALASGNDVDVYGHLRRLYYDLAGFPLPRQLPALLTLTDEEHVLYGSDFPFTPGWVVEGMAATLARGVGFARGDGVFRRFAGA</sequence>
<dbReference type="RefSeq" id="WP_234009626.1">
    <property type="nucleotide sequence ID" value="NZ_JAVRET010000139.1"/>
</dbReference>
<evidence type="ECO:0000256" key="2">
    <source>
        <dbReference type="ARBA" id="ARBA00022833"/>
    </source>
</evidence>
<feature type="domain" description="Amidohydrolase-related" evidence="6">
    <location>
        <begin position="23"/>
        <end position="292"/>
    </location>
</feature>
<evidence type="ECO:0000256" key="5">
    <source>
        <dbReference type="ARBA" id="ARBA00038889"/>
    </source>
</evidence>
<accession>A0ABU2R9S1</accession>
<evidence type="ECO:0000256" key="1">
    <source>
        <dbReference type="ARBA" id="ARBA00022723"/>
    </source>
</evidence>
<evidence type="ECO:0000259" key="6">
    <source>
        <dbReference type="Pfam" id="PF04909"/>
    </source>
</evidence>
<gene>
    <name evidence="7" type="ORF">RM698_30985</name>
</gene>
<dbReference type="InterPro" id="IPR032465">
    <property type="entry name" value="ACMSD"/>
</dbReference>
<evidence type="ECO:0000313" key="8">
    <source>
        <dbReference type="Proteomes" id="UP001183610"/>
    </source>
</evidence>